<dbReference type="Gene3D" id="1.10.1200.10">
    <property type="entry name" value="ACP-like"/>
    <property type="match status" value="1"/>
</dbReference>
<dbReference type="EMBL" id="AZGY01000022">
    <property type="protein sequence ID" value="KZZ90180.1"/>
    <property type="molecule type" value="Genomic_DNA"/>
</dbReference>
<dbReference type="Proteomes" id="UP000078544">
    <property type="component" value="Unassembled WGS sequence"/>
</dbReference>
<evidence type="ECO:0000256" key="1">
    <source>
        <dbReference type="ARBA" id="ARBA00022450"/>
    </source>
</evidence>
<dbReference type="AlphaFoldDB" id="A0A166NI50"/>
<accession>A0A166NI50</accession>
<proteinExistence type="predicted"/>
<dbReference type="InterPro" id="IPR029063">
    <property type="entry name" value="SAM-dependent_MTases_sf"/>
</dbReference>
<comment type="caution">
    <text evidence="5">The sequence shown here is derived from an EMBL/GenBank/DDBJ whole genome shotgun (WGS) entry which is preliminary data.</text>
</comment>
<dbReference type="SUPFAM" id="SSF47336">
    <property type="entry name" value="ACP-like"/>
    <property type="match status" value="1"/>
</dbReference>
<dbReference type="InterPro" id="IPR020806">
    <property type="entry name" value="PKS_PP-bd"/>
</dbReference>
<dbReference type="Pfam" id="PF00550">
    <property type="entry name" value="PP-binding"/>
    <property type="match status" value="1"/>
</dbReference>
<keyword evidence="3" id="KW-0808">Transferase</keyword>
<evidence type="ECO:0000313" key="5">
    <source>
        <dbReference type="EMBL" id="KZZ90180.1"/>
    </source>
</evidence>
<dbReference type="GO" id="GO:0031177">
    <property type="term" value="F:phosphopantetheine binding"/>
    <property type="evidence" value="ECO:0007669"/>
    <property type="project" value="InterPro"/>
</dbReference>
<organism evidence="5 6">
    <name type="scientific">Moelleriella libera RCEF 2490</name>
    <dbReference type="NCBI Taxonomy" id="1081109"/>
    <lineage>
        <taxon>Eukaryota</taxon>
        <taxon>Fungi</taxon>
        <taxon>Dikarya</taxon>
        <taxon>Ascomycota</taxon>
        <taxon>Pezizomycotina</taxon>
        <taxon>Sordariomycetes</taxon>
        <taxon>Hypocreomycetidae</taxon>
        <taxon>Hypocreales</taxon>
        <taxon>Clavicipitaceae</taxon>
        <taxon>Moelleriella</taxon>
    </lineage>
</organism>
<dbReference type="InterPro" id="IPR041068">
    <property type="entry name" value="HTH_51"/>
</dbReference>
<evidence type="ECO:0000256" key="2">
    <source>
        <dbReference type="ARBA" id="ARBA00022553"/>
    </source>
</evidence>
<dbReference type="PANTHER" id="PTHR45681:SF6">
    <property type="entry name" value="POLYKETIDE SYNTHASE 37"/>
    <property type="match status" value="1"/>
</dbReference>
<dbReference type="InterPro" id="IPR009081">
    <property type="entry name" value="PP-bd_ACP"/>
</dbReference>
<dbReference type="Pfam" id="PF08242">
    <property type="entry name" value="Methyltransf_12"/>
    <property type="match status" value="1"/>
</dbReference>
<dbReference type="STRING" id="1081109.A0A166NI50"/>
<reference evidence="5 6" key="1">
    <citation type="journal article" date="2016" name="Genome Biol. Evol.">
        <title>Divergent and convergent evolution of fungal pathogenicity.</title>
        <authorList>
            <person name="Shang Y."/>
            <person name="Xiao G."/>
            <person name="Zheng P."/>
            <person name="Cen K."/>
            <person name="Zhan S."/>
            <person name="Wang C."/>
        </authorList>
    </citation>
    <scope>NUCLEOTIDE SEQUENCE [LARGE SCALE GENOMIC DNA]</scope>
    <source>
        <strain evidence="5 6">RCEF 2490</strain>
    </source>
</reference>
<sequence length="480" mass="53173">MATSTVRFAHSFREQDHFAKKRRAGSRSALKSQEIGRDVKITDHETDFSVLGIDGLAAISVVESVSTSTGVDLPASLFRDCTNLSELADTLGQQTVIPYEPCKVIRDENLLAQAFWDVSKDVRQFAQDAGFATFWTRVYPSQRQLVIAYVLEAFASLGSSLAGLAVEADVIYPKGVLGKHRRVFDGAILGILEDSGLVSRTCSGTMVRTSAPINMPPAKQALDDLVRDHPAYAKIHRLLHVTGYRFADCVRGDADPIALLYGKDKALLQDFYTNVTMFMAASLHLAALVKRVFAKVRSSNSGHVVVIEIGAGFGGITKAVADALIQAQIPFKYTFTDVSSFFFAATKKWYQNLPKDSTMNYEVLDIEKKPPETLLRSLDMAIFTHCIRDTKDLAAPCSHVRDMLHPGGFFALIEFTSRLFWLDLVFGLLDGWWVFVDDRKHCAVEIASWKDICAGQASMTFCVRTGRWASIPQLLRAHTD</sequence>
<dbReference type="Pfam" id="PF18558">
    <property type="entry name" value="HTH_51"/>
    <property type="match status" value="1"/>
</dbReference>
<dbReference type="SUPFAM" id="SSF53335">
    <property type="entry name" value="S-adenosyl-L-methionine-dependent methyltransferases"/>
    <property type="match status" value="1"/>
</dbReference>
<gene>
    <name evidence="5" type="ORF">AAL_07281</name>
</gene>
<dbReference type="OrthoDB" id="329835at2759"/>
<dbReference type="PANTHER" id="PTHR45681">
    <property type="entry name" value="POLYKETIDE SYNTHASE 44-RELATED"/>
    <property type="match status" value="1"/>
</dbReference>
<keyword evidence="1" id="KW-0596">Phosphopantetheine</keyword>
<dbReference type="InterPro" id="IPR036736">
    <property type="entry name" value="ACP-like_sf"/>
</dbReference>
<keyword evidence="6" id="KW-1185">Reference proteome</keyword>
<keyword evidence="2" id="KW-0597">Phosphoprotein</keyword>
<feature type="domain" description="Polyketide synthase-like phosphopantetheine-binding" evidence="4">
    <location>
        <begin position="24"/>
        <end position="95"/>
    </location>
</feature>
<dbReference type="GO" id="GO:0016740">
    <property type="term" value="F:transferase activity"/>
    <property type="evidence" value="ECO:0007669"/>
    <property type="project" value="UniProtKB-KW"/>
</dbReference>
<evidence type="ECO:0000256" key="3">
    <source>
        <dbReference type="ARBA" id="ARBA00022679"/>
    </source>
</evidence>
<protein>
    <submittedName>
        <fullName evidence="5">Beta-ketoacyl synthase</fullName>
    </submittedName>
</protein>
<name>A0A166NI50_9HYPO</name>
<dbReference type="Gene3D" id="3.40.50.150">
    <property type="entry name" value="Vaccinia Virus protein VP39"/>
    <property type="match status" value="1"/>
</dbReference>
<dbReference type="InterPro" id="IPR013217">
    <property type="entry name" value="Methyltransf_12"/>
</dbReference>
<dbReference type="InterPro" id="IPR050444">
    <property type="entry name" value="Polyketide_Synthase"/>
</dbReference>
<evidence type="ECO:0000259" key="4">
    <source>
        <dbReference type="SMART" id="SM00823"/>
    </source>
</evidence>
<dbReference type="SMART" id="SM00823">
    <property type="entry name" value="PKS_PP"/>
    <property type="match status" value="1"/>
</dbReference>
<evidence type="ECO:0000313" key="6">
    <source>
        <dbReference type="Proteomes" id="UP000078544"/>
    </source>
</evidence>